<evidence type="ECO:0000313" key="7">
    <source>
        <dbReference type="Proteomes" id="UP000243686"/>
    </source>
</evidence>
<dbReference type="PROSITE" id="PS00138">
    <property type="entry name" value="SUBTILASE_SER"/>
    <property type="match status" value="1"/>
</dbReference>
<dbReference type="InterPro" id="IPR055143">
    <property type="entry name" value="MBTP1_N"/>
</dbReference>
<accession>A0A1S8WRC5</accession>
<comment type="similarity">
    <text evidence="1">Belongs to the peptidase S8 family.</text>
</comment>
<dbReference type="InterPro" id="IPR050131">
    <property type="entry name" value="Peptidase_S8_subtilisin-like"/>
</dbReference>
<evidence type="ECO:0000256" key="3">
    <source>
        <dbReference type="ARBA" id="ARBA00022801"/>
    </source>
</evidence>
<dbReference type="PANTHER" id="PTHR43806">
    <property type="entry name" value="PEPTIDASE S8"/>
    <property type="match status" value="1"/>
</dbReference>
<keyword evidence="2" id="KW-0645">Protease</keyword>
<evidence type="ECO:0000259" key="5">
    <source>
        <dbReference type="Pfam" id="PF23001"/>
    </source>
</evidence>
<dbReference type="AlphaFoldDB" id="A0A1S8WRC5"/>
<dbReference type="Pfam" id="PF23001">
    <property type="entry name" value="MBTP1_N"/>
    <property type="match status" value="1"/>
</dbReference>
<protein>
    <recommendedName>
        <fullName evidence="5">Membrane-bound transcription factor site-1 protease-like N-terminal domain-containing protein</fullName>
    </recommendedName>
</protein>
<dbReference type="Proteomes" id="UP000243686">
    <property type="component" value="Unassembled WGS sequence"/>
</dbReference>
<keyword evidence="7" id="KW-1185">Reference proteome</keyword>
<feature type="non-terminal residue" evidence="6">
    <location>
        <position position="254"/>
    </location>
</feature>
<feature type="domain" description="Membrane-bound transcription factor site-1 protease-like N-terminal" evidence="5">
    <location>
        <begin position="22"/>
        <end position="102"/>
    </location>
</feature>
<gene>
    <name evidence="6" type="ORF">X801_07214</name>
</gene>
<dbReference type="GO" id="GO:0006508">
    <property type="term" value="P:proteolysis"/>
    <property type="evidence" value="ECO:0007669"/>
    <property type="project" value="UniProtKB-KW"/>
</dbReference>
<dbReference type="PANTHER" id="PTHR43806:SF7">
    <property type="entry name" value="MEMBRANE-BOUND TRANSCRIPTION FACTOR SITE-1 PROTEASE"/>
    <property type="match status" value="1"/>
</dbReference>
<evidence type="ECO:0000256" key="2">
    <source>
        <dbReference type="ARBA" id="ARBA00022670"/>
    </source>
</evidence>
<organism evidence="6 7">
    <name type="scientific">Opisthorchis viverrini</name>
    <name type="common">Southeast Asian liver fluke</name>
    <dbReference type="NCBI Taxonomy" id="6198"/>
    <lineage>
        <taxon>Eukaryota</taxon>
        <taxon>Metazoa</taxon>
        <taxon>Spiralia</taxon>
        <taxon>Lophotrochozoa</taxon>
        <taxon>Platyhelminthes</taxon>
        <taxon>Trematoda</taxon>
        <taxon>Digenea</taxon>
        <taxon>Opisthorchiida</taxon>
        <taxon>Opisthorchiata</taxon>
        <taxon>Opisthorchiidae</taxon>
        <taxon>Opisthorchis</taxon>
    </lineage>
</organism>
<keyword evidence="4" id="KW-0720">Serine protease</keyword>
<evidence type="ECO:0000256" key="4">
    <source>
        <dbReference type="ARBA" id="ARBA00022825"/>
    </source>
</evidence>
<dbReference type="SUPFAM" id="SSF52743">
    <property type="entry name" value="Subtilisin-like"/>
    <property type="match status" value="2"/>
</dbReference>
<dbReference type="GO" id="GO:0004252">
    <property type="term" value="F:serine-type endopeptidase activity"/>
    <property type="evidence" value="ECO:0007669"/>
    <property type="project" value="InterPro"/>
</dbReference>
<evidence type="ECO:0000313" key="6">
    <source>
        <dbReference type="EMBL" id="OON16955.1"/>
    </source>
</evidence>
<dbReference type="Gene3D" id="3.40.50.200">
    <property type="entry name" value="Peptidase S8/S53 domain"/>
    <property type="match status" value="2"/>
</dbReference>
<dbReference type="EMBL" id="KV896175">
    <property type="protein sequence ID" value="OON16955.1"/>
    <property type="molecule type" value="Genomic_DNA"/>
</dbReference>
<evidence type="ECO:0000256" key="1">
    <source>
        <dbReference type="ARBA" id="ARBA00011073"/>
    </source>
</evidence>
<proteinExistence type="inferred from homology"/>
<sequence>MGMAPKADGIGDNIAMFEGHCREFIVSYHTRTFYRQRTSRLCSILDHFYLNYSILPRWNSIPIAVSSDFDVIIVRNLTERDSSSFVASLQRHPFIKGAYQQKRIQRFLLQHEGSAEASERRTPKLFGKQWKPPVPGTIPLHETKQPWRLLQVERLWARGVCGADVRVGIFDTGLVDTTQHPHFHATRVLERTDWTKSESGDMLRSLPFGYGQVKPDVVSFSTGVISSGLDGKCRTLSGTSVASPIVAGVVALLI</sequence>
<reference evidence="6 7" key="1">
    <citation type="submission" date="2015-03" db="EMBL/GenBank/DDBJ databases">
        <title>Draft genome of the nematode, Opisthorchis viverrini.</title>
        <authorList>
            <person name="Mitreva M."/>
        </authorList>
    </citation>
    <scope>NUCLEOTIDE SEQUENCE [LARGE SCALE GENOMIC DNA]</scope>
    <source>
        <strain evidence="6">Khon Kaen</strain>
    </source>
</reference>
<name>A0A1S8WRC5_OPIVI</name>
<dbReference type="InterPro" id="IPR023828">
    <property type="entry name" value="Peptidase_S8_Ser-AS"/>
</dbReference>
<dbReference type="InterPro" id="IPR036852">
    <property type="entry name" value="Peptidase_S8/S53_dom_sf"/>
</dbReference>
<keyword evidence="3" id="KW-0378">Hydrolase</keyword>
<dbReference type="GO" id="GO:0005794">
    <property type="term" value="C:Golgi apparatus"/>
    <property type="evidence" value="ECO:0007669"/>
    <property type="project" value="TreeGrafter"/>
</dbReference>